<dbReference type="NCBIfam" id="NF004283">
    <property type="entry name" value="PRK05692.1"/>
    <property type="match status" value="1"/>
</dbReference>
<dbReference type="InterPro" id="IPR000873">
    <property type="entry name" value="AMP-dep_synth/lig_dom"/>
</dbReference>
<dbReference type="InterPro" id="IPR042099">
    <property type="entry name" value="ANL_N_sf"/>
</dbReference>
<evidence type="ECO:0000256" key="6">
    <source>
        <dbReference type="ARBA" id="ARBA00049877"/>
    </source>
</evidence>
<dbReference type="InterPro" id="IPR029045">
    <property type="entry name" value="ClpP/crotonase-like_dom_sf"/>
</dbReference>
<dbReference type="Gene3D" id="3.20.20.70">
    <property type="entry name" value="Aldolase class I"/>
    <property type="match status" value="1"/>
</dbReference>
<dbReference type="AlphaFoldDB" id="A0A0F4YP60"/>
<dbReference type="InterPro" id="IPR043594">
    <property type="entry name" value="HMGL"/>
</dbReference>
<dbReference type="GO" id="GO:0006552">
    <property type="term" value="P:L-leucine catabolic process"/>
    <property type="evidence" value="ECO:0007669"/>
    <property type="project" value="TreeGrafter"/>
</dbReference>
<organism evidence="8 9">
    <name type="scientific">Rasamsonia emersonii (strain ATCC 16479 / CBS 393.64 / IMI 116815)</name>
    <dbReference type="NCBI Taxonomy" id="1408163"/>
    <lineage>
        <taxon>Eukaryota</taxon>
        <taxon>Fungi</taxon>
        <taxon>Dikarya</taxon>
        <taxon>Ascomycota</taxon>
        <taxon>Pezizomycotina</taxon>
        <taxon>Eurotiomycetes</taxon>
        <taxon>Eurotiomycetidae</taxon>
        <taxon>Eurotiales</taxon>
        <taxon>Trichocomaceae</taxon>
        <taxon>Rasamsonia</taxon>
    </lineage>
</organism>
<evidence type="ECO:0000256" key="2">
    <source>
        <dbReference type="ARBA" id="ARBA00009405"/>
    </source>
</evidence>
<dbReference type="SUPFAM" id="SSF52096">
    <property type="entry name" value="ClpP/crotonase"/>
    <property type="match status" value="1"/>
</dbReference>
<dbReference type="EC" id="4.1.3.4" evidence="3"/>
<comment type="caution">
    <text evidence="8">The sequence shown here is derived from an EMBL/GenBank/DDBJ whole genome shotgun (WGS) entry which is preliminary data.</text>
</comment>
<dbReference type="SUPFAM" id="SSF56801">
    <property type="entry name" value="Acetyl-CoA synthetase-like"/>
    <property type="match status" value="1"/>
</dbReference>
<comment type="pathway">
    <text evidence="1">Metabolic intermediate metabolism; (S)-3-hydroxy-3-methylglutaryl-CoA degradation; acetoacetate from (S)-3-hydroxy-3-methylglutaryl-CoA: step 1/1.</text>
</comment>
<dbReference type="PROSITE" id="PS50991">
    <property type="entry name" value="PYR_CT"/>
    <property type="match status" value="1"/>
</dbReference>
<dbReference type="CDD" id="cd07938">
    <property type="entry name" value="DRE_TIM_HMGL"/>
    <property type="match status" value="1"/>
</dbReference>
<dbReference type="CDD" id="cd06558">
    <property type="entry name" value="crotonase-like"/>
    <property type="match status" value="1"/>
</dbReference>
<dbReference type="FunFam" id="3.20.20.70:FF:000201">
    <property type="entry name" value="Hydroxymethylglutaryl-CoA lyase"/>
    <property type="match status" value="1"/>
</dbReference>
<dbReference type="SUPFAM" id="SSF51569">
    <property type="entry name" value="Aldolase"/>
    <property type="match status" value="1"/>
</dbReference>
<dbReference type="Proteomes" id="UP000053958">
    <property type="component" value="Unassembled WGS sequence"/>
</dbReference>
<dbReference type="GO" id="GO:0004419">
    <property type="term" value="F:hydroxymethylglutaryl-CoA lyase activity"/>
    <property type="evidence" value="ECO:0007669"/>
    <property type="project" value="UniProtKB-EC"/>
</dbReference>
<keyword evidence="9" id="KW-1185">Reference proteome</keyword>
<gene>
    <name evidence="8" type="ORF">T310_5935</name>
</gene>
<dbReference type="InterPro" id="IPR001753">
    <property type="entry name" value="Enoyl-CoA_hydra/iso"/>
</dbReference>
<proteinExistence type="inferred from homology"/>
<dbReference type="InterPro" id="IPR020845">
    <property type="entry name" value="AMP-binding_CS"/>
</dbReference>
<dbReference type="Gene3D" id="3.40.50.12780">
    <property type="entry name" value="N-terminal domain of ligase-like"/>
    <property type="match status" value="1"/>
</dbReference>
<dbReference type="GO" id="GO:0046872">
    <property type="term" value="F:metal ion binding"/>
    <property type="evidence" value="ECO:0007669"/>
    <property type="project" value="UniProtKB-KW"/>
</dbReference>
<dbReference type="Gene3D" id="3.90.226.10">
    <property type="entry name" value="2-enoyl-CoA Hydratase, Chain A, domain 1"/>
    <property type="match status" value="1"/>
</dbReference>
<evidence type="ECO:0000313" key="9">
    <source>
        <dbReference type="Proteomes" id="UP000053958"/>
    </source>
</evidence>
<dbReference type="GeneID" id="25318255"/>
<accession>A0A0F4YP60</accession>
<dbReference type="InterPro" id="IPR000891">
    <property type="entry name" value="PYR_CT"/>
</dbReference>
<dbReference type="InterPro" id="IPR013785">
    <property type="entry name" value="Aldolase_TIM"/>
</dbReference>
<dbReference type="Pfam" id="PF00501">
    <property type="entry name" value="AMP-binding"/>
    <property type="match status" value="1"/>
</dbReference>
<feature type="domain" description="Pyruvate carboxyltransferase" evidence="7">
    <location>
        <begin position="651"/>
        <end position="925"/>
    </location>
</feature>
<dbReference type="GO" id="GO:0046951">
    <property type="term" value="P:ketone body biosynthetic process"/>
    <property type="evidence" value="ECO:0007669"/>
    <property type="project" value="TreeGrafter"/>
</dbReference>
<comment type="similarity">
    <text evidence="2">Belongs to the HMG-CoA lyase family.</text>
</comment>
<dbReference type="PANTHER" id="PTHR42738">
    <property type="entry name" value="HYDROXYMETHYLGLUTARYL-COA LYASE"/>
    <property type="match status" value="1"/>
</dbReference>
<dbReference type="OrthoDB" id="10253869at2759"/>
<evidence type="ECO:0000256" key="1">
    <source>
        <dbReference type="ARBA" id="ARBA00005143"/>
    </source>
</evidence>
<evidence type="ECO:0000256" key="5">
    <source>
        <dbReference type="ARBA" id="ARBA00023239"/>
    </source>
</evidence>
<dbReference type="InterPro" id="IPR045851">
    <property type="entry name" value="AMP-bd_C_sf"/>
</dbReference>
<dbReference type="PROSITE" id="PS00455">
    <property type="entry name" value="AMP_BINDING"/>
    <property type="match status" value="1"/>
</dbReference>
<reference evidence="8 9" key="1">
    <citation type="submission" date="2015-04" db="EMBL/GenBank/DDBJ databases">
        <authorList>
            <person name="Heijne W.H."/>
            <person name="Fedorova N.D."/>
            <person name="Nierman W.C."/>
            <person name="Vollebregt A.W."/>
            <person name="Zhao Z."/>
            <person name="Wu L."/>
            <person name="Kumar M."/>
            <person name="Stam H."/>
            <person name="van den Berg M.A."/>
            <person name="Pel H.J."/>
        </authorList>
    </citation>
    <scope>NUCLEOTIDE SEQUENCE [LARGE SCALE GENOMIC DNA]</scope>
    <source>
        <strain evidence="8 9">CBS 393.64</strain>
    </source>
</reference>
<dbReference type="EMBL" id="LASV01000294">
    <property type="protein sequence ID" value="KKA20057.1"/>
    <property type="molecule type" value="Genomic_DNA"/>
</dbReference>
<dbReference type="PANTHER" id="PTHR42738:SF17">
    <property type="entry name" value="HYDROXYMETHYLGLUTARYL-COA LYASE"/>
    <property type="match status" value="1"/>
</dbReference>
<dbReference type="Gene3D" id="3.30.300.30">
    <property type="match status" value="1"/>
</dbReference>
<evidence type="ECO:0000256" key="4">
    <source>
        <dbReference type="ARBA" id="ARBA00022723"/>
    </source>
</evidence>
<dbReference type="Pfam" id="PF00682">
    <property type="entry name" value="HMGL-like"/>
    <property type="match status" value="1"/>
</dbReference>
<dbReference type="InterPro" id="IPR025110">
    <property type="entry name" value="AMP-bd_C"/>
</dbReference>
<name>A0A0F4YP60_RASE3</name>
<comment type="catalytic activity">
    <reaction evidence="6">
        <text>(3S)-3-hydroxy-3-methylglutaryl-CoA = acetoacetate + acetyl-CoA</text>
        <dbReference type="Rhea" id="RHEA:24404"/>
        <dbReference type="ChEBI" id="CHEBI:13705"/>
        <dbReference type="ChEBI" id="CHEBI:43074"/>
        <dbReference type="ChEBI" id="CHEBI:57288"/>
        <dbReference type="EC" id="4.1.3.4"/>
    </reaction>
</comment>
<keyword evidence="5" id="KW-0456">Lyase</keyword>
<dbReference type="STRING" id="1408163.A0A0F4YP60"/>
<evidence type="ECO:0000259" key="7">
    <source>
        <dbReference type="PROSITE" id="PS50991"/>
    </source>
</evidence>
<evidence type="ECO:0000313" key="8">
    <source>
        <dbReference type="EMBL" id="KKA20057.1"/>
    </source>
</evidence>
<dbReference type="Pfam" id="PF13193">
    <property type="entry name" value="AMP-binding_C"/>
    <property type="match status" value="1"/>
</dbReference>
<keyword evidence="4" id="KW-0479">Metal-binding</keyword>
<dbReference type="RefSeq" id="XP_013326669.1">
    <property type="nucleotide sequence ID" value="XM_013471215.1"/>
</dbReference>
<dbReference type="Pfam" id="PF00378">
    <property type="entry name" value="ECH_1"/>
    <property type="match status" value="1"/>
</dbReference>
<evidence type="ECO:0000256" key="3">
    <source>
        <dbReference type="ARBA" id="ARBA00012910"/>
    </source>
</evidence>
<sequence length="1245" mass="134943">MVSPPGGANLSLVQGPSDPPLWTKTLSEVIAEQAKQHGDKEALVVPWQSTRLTYRQLAERSKLVAKALLDTGLRHGQCVGIIAGNCYQYIEVFLGGARIGCPVVVLNTTYSPEEFRAAVTRSSCKVIFIASTIGSRKLDAHIETLATIPELNRIVSLADSDAHVKNLVKGKVETQSYSTFVSSAHSVFLNDSFFRRAEKAVKPEDVLNLQFTSGSTGLPKAAMLTHINLINDGRFVGQAMRLTPADVIICPPPLFHCFGLVMGFLASFTHGSTIVFPSDHFNATQTLDAVVQEKGTALLGVPTMFLAELEVMDTNPGKYVINTLRTGLAAGSPVPAPLMHQLREKMNVRGMLIAYGMTETSPVTFITSLDDTLEKMTTTLGRVLPHTGAKIIDKQGNIVPRGQRGEICTSGFALQKGYWKDEERTREAMRRDENGTLWMHTGDEGYIDEEGYGHITGRIKDLIIRGGENIPPTEIEERLLAHPAIGEACVVGLENERYGEVVGCFLRMASNNNNNASQKKRLSDDEVRAWVTQTLGKIKAPQQLKKNSSTSAVYISTPYGRTTSAVNVHFRKSLGPQPVLRVRRARGSPDRTAFRKLPLPRLGFGLRSAIWLMATECVLSILPGTTSAWRALIKPVLACHLRHSSTTSMSVRIVEVGPRDGLQNIRNNVPTPVKLELINRLEQTGLRIIELTSVVSPKAIPQLADCQTVLSSTPVQKLLTEKTHLRLPVLIPNTKGLDIALKYGVKEAAVFISATEGFSKANINCTVQQGIDRARAVATKARSAGVVVRGYVSCIFADPYDGPTPPSAVYRCVKELLDMGCYEVSLGDTLGVGTPYQVRALIEYLVRNGVPLNQLAGHFHDTYGQALANAWEAYNCGIRTFDSSVAGLGGCPFAPGAKGNVASEDLVYMFQNAGIDTGVDLLKLVETGHWISQQLGKANDSRAGTALATKHCRPSRGNSESAKPPKLEWTLERETENLLIYRSGVNLKMVLNRPKNGNALTMPMISQLIEAFKTASADPSISRIAITANGKFFCTGMDLAKNSTSVGQGGSSSSAMFERLTTLLELIDNSPKVTIAAISGPTFGGGIGLAFACDIRISVKTAAFTLSEVKLGLCPATISKYVAREWGTAFTREAMLSARPVGANELKALGAIAEVADNVDGLLSQLDGLLTRLRSSSPAGSRMAKELVRLSWAHAGGETQARGIQALFEEMMRPGSEGAYGVQQFQQRRPVDWDAYIRETQKAKL</sequence>
<protein>
    <recommendedName>
        <fullName evidence="3">hydroxymethylglutaryl-CoA lyase</fullName>
        <ecNumber evidence="3">4.1.3.4</ecNumber>
    </recommendedName>
</protein>